<proteinExistence type="predicted"/>
<dbReference type="InterPro" id="IPR009959">
    <property type="entry name" value="Cyclase_SnoaL-like"/>
</dbReference>
<gene>
    <name evidence="1" type="ORF">ACFSKL_04455</name>
</gene>
<evidence type="ECO:0000313" key="2">
    <source>
        <dbReference type="Proteomes" id="UP001597361"/>
    </source>
</evidence>
<dbReference type="InterPro" id="IPR032710">
    <property type="entry name" value="NTF2-like_dom_sf"/>
</dbReference>
<dbReference type="EMBL" id="JBHUHR010000015">
    <property type="protein sequence ID" value="MFD2034028.1"/>
    <property type="molecule type" value="Genomic_DNA"/>
</dbReference>
<dbReference type="SUPFAM" id="SSF54427">
    <property type="entry name" value="NTF2-like"/>
    <property type="match status" value="1"/>
</dbReference>
<evidence type="ECO:0000313" key="1">
    <source>
        <dbReference type="EMBL" id="MFD2034028.1"/>
    </source>
</evidence>
<dbReference type="Proteomes" id="UP001597361">
    <property type="component" value="Unassembled WGS sequence"/>
</dbReference>
<sequence length="70" mass="7576">MIPNEKDNCVTVAWEYKGTHKNGDLFGVKSSGKQVSVKGMTLLELENGLIKKENGIMDNLSLIVQLGALG</sequence>
<name>A0ABW4VJL0_9BACT</name>
<comment type="caution">
    <text evidence="1">The sequence shown here is derived from an EMBL/GenBank/DDBJ whole genome shotgun (WGS) entry which is preliminary data.</text>
</comment>
<organism evidence="1 2">
    <name type="scientific">Belliella marina</name>
    <dbReference type="NCBI Taxonomy" id="1644146"/>
    <lineage>
        <taxon>Bacteria</taxon>
        <taxon>Pseudomonadati</taxon>
        <taxon>Bacteroidota</taxon>
        <taxon>Cytophagia</taxon>
        <taxon>Cytophagales</taxon>
        <taxon>Cyclobacteriaceae</taxon>
        <taxon>Belliella</taxon>
    </lineage>
</organism>
<accession>A0ABW4VJL0</accession>
<dbReference type="Gene3D" id="3.10.450.50">
    <property type="match status" value="1"/>
</dbReference>
<reference evidence="2" key="1">
    <citation type="journal article" date="2019" name="Int. J. Syst. Evol. Microbiol.">
        <title>The Global Catalogue of Microorganisms (GCM) 10K type strain sequencing project: providing services to taxonomists for standard genome sequencing and annotation.</title>
        <authorList>
            <consortium name="The Broad Institute Genomics Platform"/>
            <consortium name="The Broad Institute Genome Sequencing Center for Infectious Disease"/>
            <person name="Wu L."/>
            <person name="Ma J."/>
        </authorList>
    </citation>
    <scope>NUCLEOTIDE SEQUENCE [LARGE SCALE GENOMIC DNA]</scope>
    <source>
        <strain evidence="2">CGMCC 1.15180</strain>
    </source>
</reference>
<protein>
    <submittedName>
        <fullName evidence="1">Ester cyclase</fullName>
    </submittedName>
</protein>
<dbReference type="Pfam" id="PF07366">
    <property type="entry name" value="SnoaL"/>
    <property type="match status" value="1"/>
</dbReference>
<keyword evidence="2" id="KW-1185">Reference proteome</keyword>
<dbReference type="RefSeq" id="WP_376883852.1">
    <property type="nucleotide sequence ID" value="NZ_JBHUHR010000015.1"/>
</dbReference>